<dbReference type="SUPFAM" id="SSF161098">
    <property type="entry name" value="MetI-like"/>
    <property type="match status" value="1"/>
</dbReference>
<evidence type="ECO:0000256" key="6">
    <source>
        <dbReference type="ARBA" id="ARBA00022989"/>
    </source>
</evidence>
<dbReference type="Gene3D" id="1.10.3720.10">
    <property type="entry name" value="MetI-like"/>
    <property type="match status" value="1"/>
</dbReference>
<dbReference type="InterPro" id="IPR035906">
    <property type="entry name" value="MetI-like_sf"/>
</dbReference>
<evidence type="ECO:0000259" key="9">
    <source>
        <dbReference type="PROSITE" id="PS50928"/>
    </source>
</evidence>
<accession>A0A918XUF1</accession>
<dbReference type="InterPro" id="IPR000515">
    <property type="entry name" value="MetI-like"/>
</dbReference>
<evidence type="ECO:0000256" key="2">
    <source>
        <dbReference type="ARBA" id="ARBA00007069"/>
    </source>
</evidence>
<dbReference type="GO" id="GO:0055085">
    <property type="term" value="P:transmembrane transport"/>
    <property type="evidence" value="ECO:0007669"/>
    <property type="project" value="InterPro"/>
</dbReference>
<dbReference type="EMBL" id="BMZS01000008">
    <property type="protein sequence ID" value="GHD55283.1"/>
    <property type="molecule type" value="Genomic_DNA"/>
</dbReference>
<feature type="transmembrane region" description="Helical" evidence="8">
    <location>
        <begin position="104"/>
        <end position="130"/>
    </location>
</feature>
<dbReference type="Proteomes" id="UP000630353">
    <property type="component" value="Unassembled WGS sequence"/>
</dbReference>
<feature type="transmembrane region" description="Helical" evidence="8">
    <location>
        <begin position="63"/>
        <end position="92"/>
    </location>
</feature>
<keyword evidence="5 8" id="KW-0812">Transmembrane</keyword>
<evidence type="ECO:0000256" key="1">
    <source>
        <dbReference type="ARBA" id="ARBA00004651"/>
    </source>
</evidence>
<evidence type="ECO:0000256" key="8">
    <source>
        <dbReference type="RuleBase" id="RU363032"/>
    </source>
</evidence>
<dbReference type="PANTHER" id="PTHR42929">
    <property type="entry name" value="INNER MEMBRANE ABC TRANSPORTER PERMEASE PROTEIN YDCU-RELATED-RELATED"/>
    <property type="match status" value="1"/>
</dbReference>
<keyword evidence="3 8" id="KW-0813">Transport</keyword>
<gene>
    <name evidence="10" type="ORF">GCM10017083_33980</name>
</gene>
<keyword evidence="11" id="KW-1185">Reference proteome</keyword>
<dbReference type="AlphaFoldDB" id="A0A918XUF1"/>
<organism evidence="10 11">
    <name type="scientific">Thalassobaculum fulvum</name>
    <dbReference type="NCBI Taxonomy" id="1633335"/>
    <lineage>
        <taxon>Bacteria</taxon>
        <taxon>Pseudomonadati</taxon>
        <taxon>Pseudomonadota</taxon>
        <taxon>Alphaproteobacteria</taxon>
        <taxon>Rhodospirillales</taxon>
        <taxon>Thalassobaculaceae</taxon>
        <taxon>Thalassobaculum</taxon>
    </lineage>
</organism>
<dbReference type="PROSITE" id="PS50928">
    <property type="entry name" value="ABC_TM1"/>
    <property type="match status" value="1"/>
</dbReference>
<dbReference type="PANTHER" id="PTHR42929:SF1">
    <property type="entry name" value="INNER MEMBRANE ABC TRANSPORTER PERMEASE PROTEIN YDCU-RELATED"/>
    <property type="match status" value="1"/>
</dbReference>
<comment type="caution">
    <text evidence="10">The sequence shown here is derived from an EMBL/GenBank/DDBJ whole genome shotgun (WGS) entry which is preliminary data.</text>
</comment>
<sequence length="284" mass="30979">MEERGGSILSAASLIGPATFIVAAGLLIPIAILFRYSLNKFVPRLLMVEAFTFENYVKFFTDAYYIGVFLTTVQVALACTVICLVLGFPLAYVLARTRTRFKNVLVMLVVLPLFVGNAVRAAGWMTLFGSKGIISVGLMGIGITSEPTEIMFTTSAVIIGIIAVNLPFMVLTLQSVIESIDRSVEEAAFSMGAGPWHMFWRVLWPLALPGIAAGVILTFILGMNAYATPVLLGGPEFKMMAPLVFGQMQLGNWPFGAAVSFILMITTLVLTMIAGFRLQKRYRR</sequence>
<evidence type="ECO:0000256" key="4">
    <source>
        <dbReference type="ARBA" id="ARBA00022475"/>
    </source>
</evidence>
<feature type="domain" description="ABC transmembrane type-1" evidence="9">
    <location>
        <begin position="69"/>
        <end position="274"/>
    </location>
</feature>
<reference evidence="10" key="2">
    <citation type="submission" date="2020-09" db="EMBL/GenBank/DDBJ databases">
        <authorList>
            <person name="Sun Q."/>
            <person name="Kim S."/>
        </authorList>
    </citation>
    <scope>NUCLEOTIDE SEQUENCE</scope>
    <source>
        <strain evidence="10">KCTC 42651</strain>
    </source>
</reference>
<evidence type="ECO:0000313" key="10">
    <source>
        <dbReference type="EMBL" id="GHD55283.1"/>
    </source>
</evidence>
<evidence type="ECO:0000256" key="5">
    <source>
        <dbReference type="ARBA" id="ARBA00022692"/>
    </source>
</evidence>
<keyword evidence="4" id="KW-1003">Cell membrane</keyword>
<comment type="subcellular location">
    <subcellularLocation>
        <location evidence="1 8">Cell membrane</location>
        <topology evidence="1 8">Multi-pass membrane protein</topology>
    </subcellularLocation>
</comment>
<evidence type="ECO:0000313" key="11">
    <source>
        <dbReference type="Proteomes" id="UP000630353"/>
    </source>
</evidence>
<evidence type="ECO:0000256" key="7">
    <source>
        <dbReference type="ARBA" id="ARBA00023136"/>
    </source>
</evidence>
<dbReference type="GO" id="GO:0005886">
    <property type="term" value="C:plasma membrane"/>
    <property type="evidence" value="ECO:0007669"/>
    <property type="project" value="UniProtKB-SubCell"/>
</dbReference>
<keyword evidence="6 8" id="KW-1133">Transmembrane helix</keyword>
<evidence type="ECO:0000256" key="3">
    <source>
        <dbReference type="ARBA" id="ARBA00022448"/>
    </source>
</evidence>
<feature type="transmembrane region" description="Helical" evidence="8">
    <location>
        <begin position="12"/>
        <end position="38"/>
    </location>
</feature>
<proteinExistence type="inferred from homology"/>
<protein>
    <submittedName>
        <fullName evidence="10">ABC transporter permease</fullName>
    </submittedName>
</protein>
<feature type="transmembrane region" description="Helical" evidence="8">
    <location>
        <begin position="206"/>
        <end position="232"/>
    </location>
</feature>
<dbReference type="CDD" id="cd06261">
    <property type="entry name" value="TM_PBP2"/>
    <property type="match status" value="1"/>
</dbReference>
<comment type="similarity">
    <text evidence="2">Belongs to the binding-protein-dependent transport system permease family. CysTW subfamily.</text>
</comment>
<dbReference type="Pfam" id="PF00528">
    <property type="entry name" value="BPD_transp_1"/>
    <property type="match status" value="1"/>
</dbReference>
<name>A0A918XUF1_9PROT</name>
<reference evidence="10" key="1">
    <citation type="journal article" date="2014" name="Int. J. Syst. Evol. Microbiol.">
        <title>Complete genome sequence of Corynebacterium casei LMG S-19264T (=DSM 44701T), isolated from a smear-ripened cheese.</title>
        <authorList>
            <consortium name="US DOE Joint Genome Institute (JGI-PGF)"/>
            <person name="Walter F."/>
            <person name="Albersmeier A."/>
            <person name="Kalinowski J."/>
            <person name="Ruckert C."/>
        </authorList>
    </citation>
    <scope>NUCLEOTIDE SEQUENCE</scope>
    <source>
        <strain evidence="10">KCTC 42651</strain>
    </source>
</reference>
<feature type="transmembrane region" description="Helical" evidence="8">
    <location>
        <begin position="252"/>
        <end position="276"/>
    </location>
</feature>
<feature type="transmembrane region" description="Helical" evidence="8">
    <location>
        <begin position="150"/>
        <end position="173"/>
    </location>
</feature>
<keyword evidence="7 8" id="KW-0472">Membrane</keyword>